<comment type="similarity">
    <text evidence="1">Belongs to the glycosyltransferase 2 family.</text>
</comment>
<comment type="caution">
    <text evidence="5">The sequence shown here is derived from an EMBL/GenBank/DDBJ whole genome shotgun (WGS) entry which is preliminary data.</text>
</comment>
<reference evidence="6" key="1">
    <citation type="journal article" date="2019" name="Int. J. Syst. Evol. Microbiol.">
        <title>The Global Catalogue of Microorganisms (GCM) 10K type strain sequencing project: providing services to taxonomists for standard genome sequencing and annotation.</title>
        <authorList>
            <consortium name="The Broad Institute Genomics Platform"/>
            <consortium name="The Broad Institute Genome Sequencing Center for Infectious Disease"/>
            <person name="Wu L."/>
            <person name="Ma J."/>
        </authorList>
    </citation>
    <scope>NUCLEOTIDE SEQUENCE [LARGE SCALE GENOMIC DNA]</scope>
    <source>
        <strain evidence="6">JCM 1490</strain>
    </source>
</reference>
<dbReference type="PANTHER" id="PTHR43685">
    <property type="entry name" value="GLYCOSYLTRANSFERASE"/>
    <property type="match status" value="1"/>
</dbReference>
<organism evidence="5 6">
    <name type="scientific">Georgenia alba</name>
    <dbReference type="NCBI Taxonomy" id="2233858"/>
    <lineage>
        <taxon>Bacteria</taxon>
        <taxon>Bacillati</taxon>
        <taxon>Actinomycetota</taxon>
        <taxon>Actinomycetes</taxon>
        <taxon>Micrococcales</taxon>
        <taxon>Bogoriellaceae</taxon>
        <taxon>Georgenia</taxon>
    </lineage>
</organism>
<evidence type="ECO:0000256" key="2">
    <source>
        <dbReference type="ARBA" id="ARBA00022676"/>
    </source>
</evidence>
<dbReference type="Pfam" id="PF00535">
    <property type="entry name" value="Glycos_transf_2"/>
    <property type="match status" value="1"/>
</dbReference>
<evidence type="ECO:0000313" key="5">
    <source>
        <dbReference type="EMBL" id="MFC7405034.1"/>
    </source>
</evidence>
<evidence type="ECO:0000313" key="6">
    <source>
        <dbReference type="Proteomes" id="UP001596455"/>
    </source>
</evidence>
<evidence type="ECO:0000259" key="4">
    <source>
        <dbReference type="Pfam" id="PF00535"/>
    </source>
</evidence>
<evidence type="ECO:0000256" key="1">
    <source>
        <dbReference type="ARBA" id="ARBA00006739"/>
    </source>
</evidence>
<dbReference type="CDD" id="cd00761">
    <property type="entry name" value="Glyco_tranf_GTA_type"/>
    <property type="match status" value="1"/>
</dbReference>
<dbReference type="Gene3D" id="3.90.550.10">
    <property type="entry name" value="Spore Coat Polysaccharide Biosynthesis Protein SpsA, Chain A"/>
    <property type="match status" value="1"/>
</dbReference>
<proteinExistence type="inferred from homology"/>
<dbReference type="InterPro" id="IPR029044">
    <property type="entry name" value="Nucleotide-diphossugar_trans"/>
</dbReference>
<evidence type="ECO:0000256" key="3">
    <source>
        <dbReference type="ARBA" id="ARBA00022679"/>
    </source>
</evidence>
<dbReference type="SUPFAM" id="SSF53448">
    <property type="entry name" value="Nucleotide-diphospho-sugar transferases"/>
    <property type="match status" value="1"/>
</dbReference>
<dbReference type="InterPro" id="IPR050834">
    <property type="entry name" value="Glycosyltransf_2"/>
</dbReference>
<feature type="domain" description="Glycosyltransferase 2-like" evidence="4">
    <location>
        <begin position="8"/>
        <end position="143"/>
    </location>
</feature>
<protein>
    <submittedName>
        <fullName evidence="5">Glycosyltransferase family 2 protein</fullName>
    </submittedName>
</protein>
<gene>
    <name evidence="5" type="ORF">ACFQQL_07920</name>
</gene>
<keyword evidence="2" id="KW-0328">Glycosyltransferase</keyword>
<accession>A0ABW2Q6G4</accession>
<keyword evidence="6" id="KW-1185">Reference proteome</keyword>
<dbReference type="RefSeq" id="WP_382392991.1">
    <property type="nucleotide sequence ID" value="NZ_JBHTCQ010000001.1"/>
</dbReference>
<dbReference type="InterPro" id="IPR001173">
    <property type="entry name" value="Glyco_trans_2-like"/>
</dbReference>
<name>A0ABW2Q6G4_9MICO</name>
<keyword evidence="3" id="KW-0808">Transferase</keyword>
<dbReference type="EMBL" id="JBHTCQ010000001">
    <property type="protein sequence ID" value="MFC7405034.1"/>
    <property type="molecule type" value="Genomic_DNA"/>
</dbReference>
<sequence length="618" mass="67604">MARSPRISVVVPARDVQAYVADALTSLTRQVEDPRELQVIVVDDASSDATGEIVARFQALLPGLSILTNAAPVGSASARNQGLDMATGRYVAFLDADDWLAPGHLSEVADALEHLRVDLVRVDHTTVEGRRRRLRRAPHGLRGVPLDPRGSILPVDERTMVDYPYAWAGMFDRALLEDGTLRFPDGLRTAEDRPWIWHLFLRARSYAVVDAPGICYRRGLPGSLSRTTDLRQLDILPALRQTFDAVEAEPDHEPYLQKLARTAIDLLSHHLRRAGRMPAGARDVLRAGVPELLGRIPPDLLAHETARMHPGRAWVLHGLLPTADPGLRYRPPARYVRAPARTEPLVAPAAPAHVVVVTGRADVPLVAAALDAGFLDGELVLLHTGDDVAEPLRDRFDRCEDLATLLAPTDPAAWDVPADAQPAHGRLLRRRWGLAGPTHLVVPGLDDAPGRVLAMCLHDATLTVCSTARDLYTPSRSRLPLTLAQRLREVWHVPPAEGTVPWLAVEHGVTARTLAAERPVLRAVPGPELAAALGYVARPDDLPWLRPDVAELLARSWSARERFDPRRLAELGLIPGRRGALAEGRRVAARLLRHPVTGYVLDRGGVLRAVDAARSRPS</sequence>
<dbReference type="PANTHER" id="PTHR43685:SF5">
    <property type="entry name" value="GLYCOSYLTRANSFERASE EPSE-RELATED"/>
    <property type="match status" value="1"/>
</dbReference>
<dbReference type="Proteomes" id="UP001596455">
    <property type="component" value="Unassembled WGS sequence"/>
</dbReference>